<dbReference type="InterPro" id="IPR050275">
    <property type="entry name" value="PGM_Phosphatase"/>
</dbReference>
<dbReference type="STRING" id="991905.SL003B_3316"/>
<dbReference type="eggNOG" id="COG0406">
    <property type="taxonomic scope" value="Bacteria"/>
</dbReference>
<dbReference type="InterPro" id="IPR013078">
    <property type="entry name" value="His_Pase_superF_clade-1"/>
</dbReference>
<dbReference type="RefSeq" id="WP_013654047.1">
    <property type="nucleotide sequence ID" value="NC_015259.1"/>
</dbReference>
<evidence type="ECO:0000313" key="4">
    <source>
        <dbReference type="Proteomes" id="UP000008130"/>
    </source>
</evidence>
<name>F2IYC6_POLGS</name>
<feature type="active site" description="Tele-phosphohistidine intermediate" evidence="1">
    <location>
        <position position="15"/>
    </location>
</feature>
<feature type="binding site" evidence="2">
    <location>
        <position position="72"/>
    </location>
    <ligand>
        <name>substrate</name>
    </ligand>
</feature>
<organism evidence="3 4">
    <name type="scientific">Polymorphum gilvum (strain LMG 25793 / CGMCC 1.9160 / SL003B-26A1)</name>
    <dbReference type="NCBI Taxonomy" id="991905"/>
    <lineage>
        <taxon>Bacteria</taxon>
        <taxon>Pseudomonadati</taxon>
        <taxon>Pseudomonadota</taxon>
        <taxon>Alphaproteobacteria</taxon>
        <taxon>Rhodobacterales</taxon>
        <taxon>Paracoccaceae</taxon>
        <taxon>Polymorphum</taxon>
    </lineage>
</organism>
<dbReference type="Pfam" id="PF00300">
    <property type="entry name" value="His_Phos_1"/>
    <property type="match status" value="1"/>
</dbReference>
<feature type="active site" description="Proton donor/acceptor" evidence="1">
    <location>
        <position position="99"/>
    </location>
</feature>
<evidence type="ECO:0000256" key="1">
    <source>
        <dbReference type="PIRSR" id="PIRSR613078-1"/>
    </source>
</evidence>
<dbReference type="PANTHER" id="PTHR48100:SF59">
    <property type="entry name" value="ADENOSYLCOBALAMIN_ALPHA-RIBAZOLE PHOSPHATASE"/>
    <property type="match status" value="1"/>
</dbReference>
<dbReference type="InterPro" id="IPR029033">
    <property type="entry name" value="His_PPase_superfam"/>
</dbReference>
<accession>F2IYC6</accession>
<dbReference type="EMBL" id="CP002568">
    <property type="protein sequence ID" value="ADZ71738.1"/>
    <property type="molecule type" value="Genomic_DNA"/>
</dbReference>
<dbReference type="GO" id="GO:0005737">
    <property type="term" value="C:cytoplasm"/>
    <property type="evidence" value="ECO:0007669"/>
    <property type="project" value="TreeGrafter"/>
</dbReference>
<dbReference type="Gene3D" id="3.40.50.1240">
    <property type="entry name" value="Phosphoglycerate mutase-like"/>
    <property type="match status" value="1"/>
</dbReference>
<dbReference type="HOGENOM" id="CLU_033323_9_1_5"/>
<evidence type="ECO:0000256" key="2">
    <source>
        <dbReference type="PIRSR" id="PIRSR613078-2"/>
    </source>
</evidence>
<dbReference type="OrthoDB" id="9781415at2"/>
<dbReference type="KEGG" id="pgv:SL003B_3316"/>
<sequence>MTAVPLPDVLIFVRHGQTDWNAEGRMQGQQDIPLNDTGRAQARRNGAALAAFLRAEALSVGDFRFLASPLGRTRETMELLRAEMGLPPQDYGLDDRLKELTFGAWEGYTLEELAGRTPDLVAARKADKWGFVAPGGESYGMLSVRIGGWLRSVDGPSVVVTHGGVIRVLHGLLLAVPPAEVPKLDVPQDTVWIWRHGSLTRI</sequence>
<dbReference type="SUPFAM" id="SSF53254">
    <property type="entry name" value="Phosphoglycerate mutase-like"/>
    <property type="match status" value="1"/>
</dbReference>
<gene>
    <name evidence="3" type="primary">gpmB</name>
    <name evidence="3" type="ordered locus">SL003B_3316</name>
</gene>
<feature type="binding site" evidence="2">
    <location>
        <begin position="14"/>
        <end position="21"/>
    </location>
    <ligand>
        <name>substrate</name>
    </ligand>
</feature>
<dbReference type="GO" id="GO:0016791">
    <property type="term" value="F:phosphatase activity"/>
    <property type="evidence" value="ECO:0007669"/>
    <property type="project" value="TreeGrafter"/>
</dbReference>
<dbReference type="PIRSF" id="PIRSF000709">
    <property type="entry name" value="6PFK_2-Ptase"/>
    <property type="match status" value="1"/>
</dbReference>
<reference evidence="3 4" key="1">
    <citation type="journal article" date="2011" name="J. Bacteriol.">
        <title>Complete genome sequence of Polymorphum gilvum SL003B-26A1T, a crude oil-degrading bacterium from oil-polluted saline soil.</title>
        <authorList>
            <person name="Li S.G."/>
            <person name="Tang Y.Q."/>
            <person name="Nie Y."/>
            <person name="Cai M."/>
            <person name="Wu X.L."/>
        </authorList>
    </citation>
    <scope>NUCLEOTIDE SEQUENCE [LARGE SCALE GENOMIC DNA]</scope>
    <source>
        <strain evidence="4">LMG 25793 / CGMCC 1.9160 / SL003B-26A1</strain>
    </source>
</reference>
<dbReference type="CDD" id="cd07067">
    <property type="entry name" value="HP_PGM_like"/>
    <property type="match status" value="1"/>
</dbReference>
<dbReference type="PANTHER" id="PTHR48100">
    <property type="entry name" value="BROAD-SPECIFICITY PHOSPHATASE YOR283W-RELATED"/>
    <property type="match status" value="1"/>
</dbReference>
<keyword evidence="4" id="KW-1185">Reference proteome</keyword>
<proteinExistence type="predicted"/>
<dbReference type="PATRIC" id="fig|991905.3.peg.3416"/>
<dbReference type="Proteomes" id="UP000008130">
    <property type="component" value="Chromosome"/>
</dbReference>
<dbReference type="SMART" id="SM00855">
    <property type="entry name" value="PGAM"/>
    <property type="match status" value="1"/>
</dbReference>
<dbReference type="AlphaFoldDB" id="F2IYC6"/>
<evidence type="ECO:0000313" key="3">
    <source>
        <dbReference type="EMBL" id="ADZ71738.1"/>
    </source>
</evidence>
<protein>
    <submittedName>
        <fullName evidence="3">Phosphoglycerate mutase family protein</fullName>
    </submittedName>
</protein>